<dbReference type="EMBL" id="LNQE01001687">
    <property type="protein sequence ID" value="KUG14218.1"/>
    <property type="molecule type" value="Genomic_DNA"/>
</dbReference>
<sequence>MRILPGLTEDHGRAVYRRSPFVPVLVQYPDIGRIRVVGGHPLIADRTVGRVCRCSRTFIDRIQQPDHAAMVPPPGPEAHVDLRARGTQQRLVGDRLGIEFCREPGVGKFRNFLDRIREDRGEERPGRAVADHGCASLRDPSEKERCGNDTGKDHNPCKDQDPGISPGFFLGRRHWITLPFLESNSDLNDPRVYALTASTARGLNQVHRRARETGRTAHHLSHIRLQNMILRIGSPVFRRTTLQG</sequence>
<reference evidence="2" key="1">
    <citation type="journal article" date="2015" name="Proc. Natl. Acad. Sci. U.S.A.">
        <title>Networks of energetic and metabolic interactions define dynamics in microbial communities.</title>
        <authorList>
            <person name="Embree M."/>
            <person name="Liu J.K."/>
            <person name="Al-Bassam M.M."/>
            <person name="Zengler K."/>
        </authorList>
    </citation>
    <scope>NUCLEOTIDE SEQUENCE</scope>
</reference>
<feature type="region of interest" description="Disordered" evidence="1">
    <location>
        <begin position="121"/>
        <end position="160"/>
    </location>
</feature>
<dbReference type="AlphaFoldDB" id="A0A0W8EZY8"/>
<proteinExistence type="predicted"/>
<comment type="caution">
    <text evidence="2">The sequence shown here is derived from an EMBL/GenBank/DDBJ whole genome shotgun (WGS) entry which is preliminary data.</text>
</comment>
<evidence type="ECO:0000256" key="1">
    <source>
        <dbReference type="SAM" id="MobiDB-lite"/>
    </source>
</evidence>
<accession>A0A0W8EZY8</accession>
<feature type="compositionally biased region" description="Basic and acidic residues" evidence="1">
    <location>
        <begin position="139"/>
        <end position="160"/>
    </location>
</feature>
<gene>
    <name evidence="2" type="ORF">ASZ90_016150</name>
</gene>
<protein>
    <submittedName>
        <fullName evidence="2">Uncharacterized protein</fullName>
    </submittedName>
</protein>
<name>A0A0W8EZY8_9ZZZZ</name>
<evidence type="ECO:0000313" key="2">
    <source>
        <dbReference type="EMBL" id="KUG14218.1"/>
    </source>
</evidence>
<feature type="compositionally biased region" description="Basic and acidic residues" evidence="1">
    <location>
        <begin position="121"/>
        <end position="130"/>
    </location>
</feature>
<organism evidence="2">
    <name type="scientific">hydrocarbon metagenome</name>
    <dbReference type="NCBI Taxonomy" id="938273"/>
    <lineage>
        <taxon>unclassified sequences</taxon>
        <taxon>metagenomes</taxon>
        <taxon>ecological metagenomes</taxon>
    </lineage>
</organism>